<dbReference type="Gene3D" id="1.20.1050.10">
    <property type="match status" value="1"/>
</dbReference>
<organism evidence="1 2">
    <name type="scientific">Mycena maculata</name>
    <dbReference type="NCBI Taxonomy" id="230809"/>
    <lineage>
        <taxon>Eukaryota</taxon>
        <taxon>Fungi</taxon>
        <taxon>Dikarya</taxon>
        <taxon>Basidiomycota</taxon>
        <taxon>Agaricomycotina</taxon>
        <taxon>Agaricomycetes</taxon>
        <taxon>Agaricomycetidae</taxon>
        <taxon>Agaricales</taxon>
        <taxon>Marasmiineae</taxon>
        <taxon>Mycenaceae</taxon>
        <taxon>Mycena</taxon>
    </lineage>
</organism>
<dbReference type="Pfam" id="PF13410">
    <property type="entry name" value="GST_C_2"/>
    <property type="match status" value="1"/>
</dbReference>
<sequence>VTSLIASRLTAGFIDPGFVTHLGFLEAQLESAPGGGPYLCGAHLTAADILMSYPLHIAQIPQDGRSPLNEQDYPRLWAYAELLKAENANKRAIDKIVEIDGE</sequence>
<evidence type="ECO:0000313" key="2">
    <source>
        <dbReference type="Proteomes" id="UP001215280"/>
    </source>
</evidence>
<reference evidence="1" key="1">
    <citation type="submission" date="2023-03" db="EMBL/GenBank/DDBJ databases">
        <title>Massive genome expansion in bonnet fungi (Mycena s.s.) driven by repeated elements and novel gene families across ecological guilds.</title>
        <authorList>
            <consortium name="Lawrence Berkeley National Laboratory"/>
            <person name="Harder C.B."/>
            <person name="Miyauchi S."/>
            <person name="Viragh M."/>
            <person name="Kuo A."/>
            <person name="Thoen E."/>
            <person name="Andreopoulos B."/>
            <person name="Lu D."/>
            <person name="Skrede I."/>
            <person name="Drula E."/>
            <person name="Henrissat B."/>
            <person name="Morin E."/>
            <person name="Kohler A."/>
            <person name="Barry K."/>
            <person name="LaButti K."/>
            <person name="Morin E."/>
            <person name="Salamov A."/>
            <person name="Lipzen A."/>
            <person name="Mereny Z."/>
            <person name="Hegedus B."/>
            <person name="Baldrian P."/>
            <person name="Stursova M."/>
            <person name="Weitz H."/>
            <person name="Taylor A."/>
            <person name="Grigoriev I.V."/>
            <person name="Nagy L.G."/>
            <person name="Martin F."/>
            <person name="Kauserud H."/>
        </authorList>
    </citation>
    <scope>NUCLEOTIDE SEQUENCE</scope>
    <source>
        <strain evidence="1">CBHHK188m</strain>
    </source>
</reference>
<dbReference type="EMBL" id="JARJLG010000020">
    <property type="protein sequence ID" value="KAJ7772015.1"/>
    <property type="molecule type" value="Genomic_DNA"/>
</dbReference>
<dbReference type="Proteomes" id="UP001215280">
    <property type="component" value="Unassembled WGS sequence"/>
</dbReference>
<comment type="caution">
    <text evidence="1">The sequence shown here is derived from an EMBL/GenBank/DDBJ whole genome shotgun (WGS) entry which is preliminary data.</text>
</comment>
<dbReference type="SUPFAM" id="SSF47616">
    <property type="entry name" value="GST C-terminal domain-like"/>
    <property type="match status" value="1"/>
</dbReference>
<keyword evidence="2" id="KW-1185">Reference proteome</keyword>
<feature type="non-terminal residue" evidence="1">
    <location>
        <position position="102"/>
    </location>
</feature>
<name>A0AAD7JYI9_9AGAR</name>
<feature type="non-terminal residue" evidence="1">
    <location>
        <position position="1"/>
    </location>
</feature>
<accession>A0AAD7JYI9</accession>
<gene>
    <name evidence="1" type="ORF">DFH07DRAFT_710746</name>
</gene>
<proteinExistence type="predicted"/>
<protein>
    <recommendedName>
        <fullName evidence="3">Glutathione S-transferase</fullName>
    </recommendedName>
</protein>
<dbReference type="AlphaFoldDB" id="A0AAD7JYI9"/>
<evidence type="ECO:0000313" key="1">
    <source>
        <dbReference type="EMBL" id="KAJ7772015.1"/>
    </source>
</evidence>
<dbReference type="InterPro" id="IPR036282">
    <property type="entry name" value="Glutathione-S-Trfase_C_sf"/>
</dbReference>
<evidence type="ECO:0008006" key="3">
    <source>
        <dbReference type="Google" id="ProtNLM"/>
    </source>
</evidence>